<feature type="transmembrane region" description="Helical" evidence="11">
    <location>
        <begin position="84"/>
        <end position="105"/>
    </location>
</feature>
<keyword evidence="8" id="KW-0325">Glycoprotein</keyword>
<feature type="transmembrane region" description="Helical" evidence="11">
    <location>
        <begin position="243"/>
        <end position="265"/>
    </location>
</feature>
<organism evidence="13 14">
    <name type="scientific">Acropora cervicornis</name>
    <name type="common">Staghorn coral</name>
    <dbReference type="NCBI Taxonomy" id="6130"/>
    <lineage>
        <taxon>Eukaryota</taxon>
        <taxon>Metazoa</taxon>
        <taxon>Cnidaria</taxon>
        <taxon>Anthozoa</taxon>
        <taxon>Hexacorallia</taxon>
        <taxon>Scleractinia</taxon>
        <taxon>Astrocoeniina</taxon>
        <taxon>Acroporidae</taxon>
        <taxon>Acropora</taxon>
    </lineage>
</organism>
<dbReference type="AlphaFoldDB" id="A0AAD9QKH9"/>
<dbReference type="GO" id="GO:0004930">
    <property type="term" value="F:G protein-coupled receptor activity"/>
    <property type="evidence" value="ECO:0007669"/>
    <property type="project" value="UniProtKB-KW"/>
</dbReference>
<dbReference type="SUPFAM" id="SSF81321">
    <property type="entry name" value="Family A G protein-coupled receptor-like"/>
    <property type="match status" value="1"/>
</dbReference>
<evidence type="ECO:0000256" key="3">
    <source>
        <dbReference type="ARBA" id="ARBA00022692"/>
    </source>
</evidence>
<evidence type="ECO:0000256" key="7">
    <source>
        <dbReference type="ARBA" id="ARBA00023170"/>
    </source>
</evidence>
<reference evidence="13" key="2">
    <citation type="journal article" date="2023" name="Science">
        <title>Genomic signatures of disease resistance in endangered staghorn corals.</title>
        <authorList>
            <person name="Vollmer S.V."/>
            <person name="Selwyn J.D."/>
            <person name="Despard B.A."/>
            <person name="Roesel C.L."/>
        </authorList>
    </citation>
    <scope>NUCLEOTIDE SEQUENCE</scope>
    <source>
        <strain evidence="13">K2</strain>
    </source>
</reference>
<dbReference type="PRINTS" id="PR00237">
    <property type="entry name" value="GPCRRHODOPSN"/>
</dbReference>
<sequence length="316" mass="35644">MEANDSARLFNGCINIPLGLTAIIGNALVLGAIWKTPSLHCATNVLIFSLALSDLGVGLICQPSLIFRELSLATIGENTVSEKILHICSASLCGVSLLTVTLIGVDRYLAVNLHLRYKAFITPKKTTGICVSIWVASLCTMTICFQALRQPFPTFQILASPIMISCLFTNIYVYQKLYRVCRFHHAKIQDQTAFQQDSSLYQRAINEARFRKSVKTMFVIVLTFTLCYFPFICLNVICQTISAGYFFTITFVYLNSSVNPALLCFQLTEYRLAVKRILKQAFGRRQIFLFIKSAQMTEDKHPHHIEEYSLFIVALF</sequence>
<evidence type="ECO:0000256" key="10">
    <source>
        <dbReference type="RuleBase" id="RU000688"/>
    </source>
</evidence>
<evidence type="ECO:0000256" key="2">
    <source>
        <dbReference type="ARBA" id="ARBA00022475"/>
    </source>
</evidence>
<feature type="transmembrane region" description="Helical" evidence="11">
    <location>
        <begin position="14"/>
        <end position="34"/>
    </location>
</feature>
<reference evidence="13" key="1">
    <citation type="journal article" date="2023" name="G3 (Bethesda)">
        <title>Whole genome assembly and annotation of the endangered Caribbean coral Acropora cervicornis.</title>
        <authorList>
            <person name="Selwyn J.D."/>
            <person name="Vollmer S.V."/>
        </authorList>
    </citation>
    <scope>NUCLEOTIDE SEQUENCE</scope>
    <source>
        <strain evidence="13">K2</strain>
    </source>
</reference>
<evidence type="ECO:0000313" key="14">
    <source>
        <dbReference type="Proteomes" id="UP001249851"/>
    </source>
</evidence>
<gene>
    <name evidence="13" type="ORF">P5673_014029</name>
</gene>
<dbReference type="EMBL" id="JARQWQ010000027">
    <property type="protein sequence ID" value="KAK2563023.1"/>
    <property type="molecule type" value="Genomic_DNA"/>
</dbReference>
<evidence type="ECO:0000256" key="4">
    <source>
        <dbReference type="ARBA" id="ARBA00022989"/>
    </source>
</evidence>
<keyword evidence="3 10" id="KW-0812">Transmembrane</keyword>
<proteinExistence type="inferred from homology"/>
<keyword evidence="7 10" id="KW-0675">Receptor</keyword>
<comment type="similarity">
    <text evidence="10">Belongs to the G-protein coupled receptor 1 family.</text>
</comment>
<dbReference type="GO" id="GO:0005886">
    <property type="term" value="C:plasma membrane"/>
    <property type="evidence" value="ECO:0007669"/>
    <property type="project" value="UniProtKB-SubCell"/>
</dbReference>
<evidence type="ECO:0000256" key="9">
    <source>
        <dbReference type="ARBA" id="ARBA00023224"/>
    </source>
</evidence>
<accession>A0AAD9QKH9</accession>
<evidence type="ECO:0000256" key="1">
    <source>
        <dbReference type="ARBA" id="ARBA00004651"/>
    </source>
</evidence>
<keyword evidence="5 10" id="KW-0297">G-protein coupled receptor</keyword>
<dbReference type="SMART" id="SM01381">
    <property type="entry name" value="7TM_GPCR_Srsx"/>
    <property type="match status" value="1"/>
</dbReference>
<dbReference type="PROSITE" id="PS00237">
    <property type="entry name" value="G_PROTEIN_RECEP_F1_1"/>
    <property type="match status" value="1"/>
</dbReference>
<evidence type="ECO:0000256" key="6">
    <source>
        <dbReference type="ARBA" id="ARBA00023136"/>
    </source>
</evidence>
<feature type="transmembrane region" description="Helical" evidence="11">
    <location>
        <begin position="154"/>
        <end position="174"/>
    </location>
</feature>
<evidence type="ECO:0000256" key="5">
    <source>
        <dbReference type="ARBA" id="ARBA00023040"/>
    </source>
</evidence>
<dbReference type="InterPro" id="IPR017452">
    <property type="entry name" value="GPCR_Rhodpsn_7TM"/>
</dbReference>
<evidence type="ECO:0000313" key="13">
    <source>
        <dbReference type="EMBL" id="KAK2563023.1"/>
    </source>
</evidence>
<protein>
    <submittedName>
        <fullName evidence="13">Beta-4C adrenergic receptor</fullName>
    </submittedName>
</protein>
<feature type="transmembrane region" description="Helical" evidence="11">
    <location>
        <begin position="126"/>
        <end position="148"/>
    </location>
</feature>
<dbReference type="InterPro" id="IPR000276">
    <property type="entry name" value="GPCR_Rhodpsn"/>
</dbReference>
<evidence type="ECO:0000256" key="8">
    <source>
        <dbReference type="ARBA" id="ARBA00023180"/>
    </source>
</evidence>
<dbReference type="Proteomes" id="UP001249851">
    <property type="component" value="Unassembled WGS sequence"/>
</dbReference>
<evidence type="ECO:0000256" key="11">
    <source>
        <dbReference type="SAM" id="Phobius"/>
    </source>
</evidence>
<evidence type="ECO:0000259" key="12">
    <source>
        <dbReference type="PROSITE" id="PS50262"/>
    </source>
</evidence>
<dbReference type="PROSITE" id="PS50262">
    <property type="entry name" value="G_PROTEIN_RECEP_F1_2"/>
    <property type="match status" value="1"/>
</dbReference>
<dbReference type="CDD" id="cd00637">
    <property type="entry name" value="7tm_classA_rhodopsin-like"/>
    <property type="match status" value="1"/>
</dbReference>
<keyword evidence="2" id="KW-1003">Cell membrane</keyword>
<dbReference type="PANTHER" id="PTHR24246">
    <property type="entry name" value="OLFACTORY RECEPTOR AND ADENOSINE RECEPTOR"/>
    <property type="match status" value="1"/>
</dbReference>
<dbReference type="PANTHER" id="PTHR24246:SF27">
    <property type="entry name" value="ADENOSINE RECEPTOR, ISOFORM A"/>
    <property type="match status" value="1"/>
</dbReference>
<feature type="domain" description="G-protein coupled receptors family 1 profile" evidence="12">
    <location>
        <begin position="25"/>
        <end position="263"/>
    </location>
</feature>
<keyword evidence="6 11" id="KW-0472">Membrane</keyword>
<keyword evidence="9 10" id="KW-0807">Transducer</keyword>
<dbReference type="Gene3D" id="1.20.1070.10">
    <property type="entry name" value="Rhodopsin 7-helix transmembrane proteins"/>
    <property type="match status" value="1"/>
</dbReference>
<feature type="transmembrane region" description="Helical" evidence="11">
    <location>
        <begin position="217"/>
        <end position="237"/>
    </location>
</feature>
<comment type="caution">
    <text evidence="13">The sequence shown here is derived from an EMBL/GenBank/DDBJ whole genome shotgun (WGS) entry which is preliminary data.</text>
</comment>
<dbReference type="Pfam" id="PF00001">
    <property type="entry name" value="7tm_1"/>
    <property type="match status" value="1"/>
</dbReference>
<keyword evidence="14" id="KW-1185">Reference proteome</keyword>
<comment type="subcellular location">
    <subcellularLocation>
        <location evidence="1">Cell membrane</location>
        <topology evidence="1">Multi-pass membrane protein</topology>
    </subcellularLocation>
</comment>
<name>A0AAD9QKH9_ACRCE</name>
<keyword evidence="4 11" id="KW-1133">Transmembrane helix</keyword>